<comment type="caution">
    <text evidence="1">The sequence shown here is derived from an EMBL/GenBank/DDBJ whole genome shotgun (WGS) entry which is preliminary data.</text>
</comment>
<name>A0ACC1XYR6_MELAZ</name>
<gene>
    <name evidence="1" type="ORF">OWV82_011583</name>
</gene>
<protein>
    <submittedName>
        <fullName evidence="1">FK506-binding protein 3-like</fullName>
    </submittedName>
</protein>
<evidence type="ECO:0000313" key="1">
    <source>
        <dbReference type="EMBL" id="KAJ4716587.1"/>
    </source>
</evidence>
<dbReference type="Proteomes" id="UP001164539">
    <property type="component" value="Chromosome 6"/>
</dbReference>
<reference evidence="1 2" key="1">
    <citation type="journal article" date="2023" name="Science">
        <title>Complex scaffold remodeling in plant triterpene biosynthesis.</title>
        <authorList>
            <person name="De La Pena R."/>
            <person name="Hodgson H."/>
            <person name="Liu J.C."/>
            <person name="Stephenson M.J."/>
            <person name="Martin A.C."/>
            <person name="Owen C."/>
            <person name="Harkess A."/>
            <person name="Leebens-Mack J."/>
            <person name="Jimenez L.E."/>
            <person name="Osbourn A."/>
            <person name="Sattely E.S."/>
        </authorList>
    </citation>
    <scope>NUCLEOTIDE SEQUENCE [LARGE SCALE GENOMIC DNA]</scope>
    <source>
        <strain evidence="2">cv. JPN11</strain>
        <tissue evidence="1">Leaf</tissue>
    </source>
</reference>
<organism evidence="1 2">
    <name type="scientific">Melia azedarach</name>
    <name type="common">Chinaberry tree</name>
    <dbReference type="NCBI Taxonomy" id="155640"/>
    <lineage>
        <taxon>Eukaryota</taxon>
        <taxon>Viridiplantae</taxon>
        <taxon>Streptophyta</taxon>
        <taxon>Embryophyta</taxon>
        <taxon>Tracheophyta</taxon>
        <taxon>Spermatophyta</taxon>
        <taxon>Magnoliopsida</taxon>
        <taxon>eudicotyledons</taxon>
        <taxon>Gunneridae</taxon>
        <taxon>Pentapetalae</taxon>
        <taxon>rosids</taxon>
        <taxon>malvids</taxon>
        <taxon>Sapindales</taxon>
        <taxon>Meliaceae</taxon>
        <taxon>Melia</taxon>
    </lineage>
</organism>
<sequence length="209" mass="23714">MDRENEIFQQEVEEFLCLSSDESEQNDLSYWEFINSSDADSDDLLDDGDDDGIDELSVDSGLCVSWHSSASSSAITVPQNTQFDAVLDNAGVGFVEEEDVSYMANQYHTQFDAVLGDFEVGFVEEEDASYMANQYHQEDEYEYDHDDYDDDLDDELVPWSVSGKLGRQRMRKLGKRACAKMNYSKKSPFLYMKPGAVHGKHGLGMKHSF</sequence>
<proteinExistence type="predicted"/>
<evidence type="ECO:0000313" key="2">
    <source>
        <dbReference type="Proteomes" id="UP001164539"/>
    </source>
</evidence>
<dbReference type="EMBL" id="CM051399">
    <property type="protein sequence ID" value="KAJ4716587.1"/>
    <property type="molecule type" value="Genomic_DNA"/>
</dbReference>
<accession>A0ACC1XYR6</accession>
<keyword evidence="2" id="KW-1185">Reference proteome</keyword>